<sequence>MEYFNFRHFPLLVKEMVADEIVHNSIPEDRIQFATTCKAFNQLVKGANPKKIIRHLQLYDSFTGAVVQINSGNGRDVNLPELKKILQQYQVEDLSLDATVRNIDERFYSELMDLLVEPCISNPKKVVGSGEFTYESLEKIISENVAQRVKISNPDYSTHYSPKLLNNWFPRTENYDPFDRVKTINKTLGTNISIIKPEMLEEKCV</sequence>
<evidence type="ECO:0000313" key="2">
    <source>
        <dbReference type="WBParaSite" id="JU765_v2.g11154.t1"/>
    </source>
</evidence>
<organism evidence="1 2">
    <name type="scientific">Panagrolaimus sp. JU765</name>
    <dbReference type="NCBI Taxonomy" id="591449"/>
    <lineage>
        <taxon>Eukaryota</taxon>
        <taxon>Metazoa</taxon>
        <taxon>Ecdysozoa</taxon>
        <taxon>Nematoda</taxon>
        <taxon>Chromadorea</taxon>
        <taxon>Rhabditida</taxon>
        <taxon>Tylenchina</taxon>
        <taxon>Panagrolaimomorpha</taxon>
        <taxon>Panagrolaimoidea</taxon>
        <taxon>Panagrolaimidae</taxon>
        <taxon>Panagrolaimus</taxon>
    </lineage>
</organism>
<protein>
    <submittedName>
        <fullName evidence="2">F-box domain-containing protein</fullName>
    </submittedName>
</protein>
<proteinExistence type="predicted"/>
<name>A0AC34PY58_9BILA</name>
<dbReference type="WBParaSite" id="JU765_v2.g11154.t1">
    <property type="protein sequence ID" value="JU765_v2.g11154.t1"/>
    <property type="gene ID" value="JU765_v2.g11154"/>
</dbReference>
<evidence type="ECO:0000313" key="1">
    <source>
        <dbReference type="Proteomes" id="UP000887576"/>
    </source>
</evidence>
<accession>A0AC34PY58</accession>
<reference evidence="2" key="1">
    <citation type="submission" date="2022-11" db="UniProtKB">
        <authorList>
            <consortium name="WormBaseParasite"/>
        </authorList>
    </citation>
    <scope>IDENTIFICATION</scope>
</reference>
<dbReference type="Proteomes" id="UP000887576">
    <property type="component" value="Unplaced"/>
</dbReference>